<feature type="domain" description="KIB1-4 beta-propeller" evidence="1">
    <location>
        <begin position="39"/>
        <end position="147"/>
    </location>
</feature>
<protein>
    <recommendedName>
        <fullName evidence="1">KIB1-4 beta-propeller domain-containing protein</fullName>
    </recommendedName>
</protein>
<keyword evidence="3" id="KW-1185">Reference proteome</keyword>
<dbReference type="PANTHER" id="PTHR44259">
    <property type="entry name" value="OS07G0183000 PROTEIN-RELATED"/>
    <property type="match status" value="1"/>
</dbReference>
<reference evidence="2" key="2">
    <citation type="submission" date="2019-01" db="UniProtKB">
        <authorList>
            <consortium name="EnsemblPlants"/>
        </authorList>
    </citation>
    <scope>IDENTIFICATION</scope>
    <source>
        <strain evidence="2">cv. Heinz 1706</strain>
    </source>
</reference>
<evidence type="ECO:0000259" key="1">
    <source>
        <dbReference type="Pfam" id="PF03478"/>
    </source>
</evidence>
<organism evidence="2">
    <name type="scientific">Solanum lycopersicum</name>
    <name type="common">Tomato</name>
    <name type="synonym">Lycopersicon esculentum</name>
    <dbReference type="NCBI Taxonomy" id="4081"/>
    <lineage>
        <taxon>Eukaryota</taxon>
        <taxon>Viridiplantae</taxon>
        <taxon>Streptophyta</taxon>
        <taxon>Embryophyta</taxon>
        <taxon>Tracheophyta</taxon>
        <taxon>Spermatophyta</taxon>
        <taxon>Magnoliopsida</taxon>
        <taxon>eudicotyledons</taxon>
        <taxon>Gunneridae</taxon>
        <taxon>Pentapetalae</taxon>
        <taxon>asterids</taxon>
        <taxon>lamiids</taxon>
        <taxon>Solanales</taxon>
        <taxon>Solanaceae</taxon>
        <taxon>Solanoideae</taxon>
        <taxon>Solaneae</taxon>
        <taxon>Solanum</taxon>
        <taxon>Solanum subgen. Lycopersicon</taxon>
    </lineage>
</organism>
<proteinExistence type="predicted"/>
<evidence type="ECO:0000313" key="2">
    <source>
        <dbReference type="EnsemblPlants" id="Solyc08g082517.1.1"/>
    </source>
</evidence>
<dbReference type="InterPro" id="IPR005174">
    <property type="entry name" value="KIB1-4_b-propeller"/>
</dbReference>
<reference evidence="2" key="1">
    <citation type="journal article" date="2012" name="Nature">
        <title>The tomato genome sequence provides insights into fleshy fruit evolution.</title>
        <authorList>
            <consortium name="Tomato Genome Consortium"/>
        </authorList>
    </citation>
    <scope>NUCLEOTIDE SEQUENCE [LARGE SCALE GENOMIC DNA]</scope>
    <source>
        <strain evidence="2">cv. Heinz 1706</strain>
    </source>
</reference>
<accession>A0A3Q7IR21</accession>
<dbReference type="InParanoid" id="A0A3Q7IR21"/>
<dbReference type="EnsemblPlants" id="Solyc08g082517.1.1">
    <property type="protein sequence ID" value="Solyc08g082517.1.1"/>
    <property type="gene ID" value="Solyc08g082517.1"/>
</dbReference>
<evidence type="ECO:0000313" key="3">
    <source>
        <dbReference type="Proteomes" id="UP000004994"/>
    </source>
</evidence>
<name>A0A3Q7IR21_SOLLC</name>
<dbReference type="Pfam" id="PF03478">
    <property type="entry name" value="Beta-prop_KIB1-4"/>
    <property type="match status" value="1"/>
</dbReference>
<dbReference type="Gramene" id="Solyc08g082517.1.1">
    <property type="protein sequence ID" value="Solyc08g082517.1.1"/>
    <property type="gene ID" value="Solyc08g082517.1"/>
</dbReference>
<dbReference type="PANTHER" id="PTHR44259:SF43">
    <property type="entry name" value="DUF295 DOMAIN-CONTAINING PROTEIN"/>
    <property type="match status" value="1"/>
</dbReference>
<dbReference type="AlphaFoldDB" id="A0A3Q7IR21"/>
<dbReference type="STRING" id="4081.A0A3Q7IR21"/>
<dbReference type="OMA" id="ISPPTWI"/>
<dbReference type="Proteomes" id="UP000004994">
    <property type="component" value="Chromosome 8"/>
</dbReference>
<sequence length="178" mass="20442">MENSGAVMGINYYKGPATPKPNAVEPHLLYWSEHDIFLQPSVQYYLVQLSDKLLFITRFAHHPELHRYKTYKFKVFEVDVVKGGELKEEDEIKTLGNSTIFLGLNTGTCSIDSTKFPEIKPNYIYFTDDWKDEFDYLDGGRDMGSYNFKDGKVESIYPGLSLSHISPPTWIIPSQIIC</sequence>
<dbReference type="InterPro" id="IPR050942">
    <property type="entry name" value="F-box_BR-signaling"/>
</dbReference>